<feature type="chain" id="PRO_5031179656" evidence="2">
    <location>
        <begin position="19"/>
        <end position="328"/>
    </location>
</feature>
<protein>
    <submittedName>
        <fullName evidence="3">Uncharacterized protein</fullName>
    </submittedName>
</protein>
<sequence length="328" mass="34333">MIASKILLSLLLLASSAAIPVADDSHEAMAEYYNTKEKLQGQGHGGSLRRRAAPDCDKLLAKDEDKGNKNGGKTSGGATGTEDGATTTNGNKNGNKLLRERRELAAGGCTPAPTESPTTSPTVSPTASPTVSPTSAPTSSPTSSPTRAPVTNSPVSLEYDNSCAGVEGTCKTMVLSDTTSSTVDQVDACETRYCAYRECYLGGDSSPGCVQDTCEFISGMGGAGNMYANDPIDAQAAAQTCGQYLSYCNLAVAQNAAYGGGTLPAMTDIDAACAIFHATNTNCNRNYPNPFNELLNYQQCVWSQQWYDMLSGLGMTKFCYADNGCIDL</sequence>
<feature type="region of interest" description="Disordered" evidence="1">
    <location>
        <begin position="60"/>
        <end position="95"/>
    </location>
</feature>
<dbReference type="AlphaFoldDB" id="A0A7S3DYG4"/>
<accession>A0A7S3DYG4</accession>
<feature type="compositionally biased region" description="Gly residues" evidence="1">
    <location>
        <begin position="69"/>
        <end position="79"/>
    </location>
</feature>
<keyword evidence="2" id="KW-0732">Signal</keyword>
<feature type="signal peptide" evidence="2">
    <location>
        <begin position="1"/>
        <end position="18"/>
    </location>
</feature>
<evidence type="ECO:0000313" key="3">
    <source>
        <dbReference type="EMBL" id="CAD9995246.1"/>
    </source>
</evidence>
<dbReference type="EMBL" id="HBHT01040791">
    <property type="protein sequence ID" value="CAD9995246.1"/>
    <property type="molecule type" value="Transcribed_RNA"/>
</dbReference>
<evidence type="ECO:0000256" key="2">
    <source>
        <dbReference type="SAM" id="SignalP"/>
    </source>
</evidence>
<organism evidence="3">
    <name type="scientific">Entomoneis paludosa</name>
    <dbReference type="NCBI Taxonomy" id="265537"/>
    <lineage>
        <taxon>Eukaryota</taxon>
        <taxon>Sar</taxon>
        <taxon>Stramenopiles</taxon>
        <taxon>Ochrophyta</taxon>
        <taxon>Bacillariophyta</taxon>
        <taxon>Bacillariophyceae</taxon>
        <taxon>Bacillariophycidae</taxon>
        <taxon>Entomoneidaceae</taxon>
        <taxon>Entomoneis</taxon>
    </lineage>
</organism>
<reference evidence="3" key="1">
    <citation type="submission" date="2021-01" db="EMBL/GenBank/DDBJ databases">
        <authorList>
            <person name="Corre E."/>
            <person name="Pelletier E."/>
            <person name="Niang G."/>
            <person name="Scheremetjew M."/>
            <person name="Finn R."/>
            <person name="Kale V."/>
            <person name="Holt S."/>
            <person name="Cochrane G."/>
            <person name="Meng A."/>
            <person name="Brown T."/>
            <person name="Cohen L."/>
        </authorList>
    </citation>
    <scope>NUCLEOTIDE SEQUENCE</scope>
    <source>
        <strain evidence="3">CCMP125</strain>
    </source>
</reference>
<gene>
    <name evidence="3" type="ORF">APAL1065_LOCUS27395</name>
</gene>
<feature type="region of interest" description="Disordered" evidence="1">
    <location>
        <begin position="107"/>
        <end position="155"/>
    </location>
</feature>
<feature type="compositionally biased region" description="Low complexity" evidence="1">
    <location>
        <begin position="110"/>
        <end position="151"/>
    </location>
</feature>
<name>A0A7S3DYG4_9STRA</name>
<evidence type="ECO:0000256" key="1">
    <source>
        <dbReference type="SAM" id="MobiDB-lite"/>
    </source>
</evidence>
<proteinExistence type="predicted"/>
<feature type="compositionally biased region" description="Low complexity" evidence="1">
    <location>
        <begin position="80"/>
        <end position="95"/>
    </location>
</feature>